<evidence type="ECO:0000256" key="8">
    <source>
        <dbReference type="ARBA" id="ARBA00022729"/>
    </source>
</evidence>
<evidence type="ECO:0000256" key="21">
    <source>
        <dbReference type="RuleBase" id="RU003357"/>
    </source>
</evidence>
<keyword evidence="15 23" id="KW-0675">Receptor</keyword>
<keyword evidence="13" id="KW-0921">Nickel transport</keyword>
<evidence type="ECO:0000313" key="24">
    <source>
        <dbReference type="Proteomes" id="UP000277236"/>
    </source>
</evidence>
<evidence type="ECO:0000256" key="16">
    <source>
        <dbReference type="ARBA" id="ARBA00023237"/>
    </source>
</evidence>
<comment type="function">
    <text evidence="17">Transports the metallophore pseudopaline, which is involved in the acquisition of nickel and zinc, and thus enables bacterial growth inside the host, where metal access is limited. Is probably involved in the import of pseudopaline-metal complexes.</text>
</comment>
<keyword evidence="9" id="KW-0862">Zinc</keyword>
<name>A0A3M4MCF1_PSECI</name>
<dbReference type="Pfam" id="PF07715">
    <property type="entry name" value="Plug"/>
    <property type="match status" value="1"/>
</dbReference>
<evidence type="ECO:0000256" key="15">
    <source>
        <dbReference type="ARBA" id="ARBA00023170"/>
    </source>
</evidence>
<evidence type="ECO:0000256" key="3">
    <source>
        <dbReference type="ARBA" id="ARBA00022448"/>
    </source>
</evidence>
<keyword evidence="3 19" id="KW-0813">Transport</keyword>
<evidence type="ECO:0000256" key="18">
    <source>
        <dbReference type="ARBA" id="ARBA00072467"/>
    </source>
</evidence>
<keyword evidence="6" id="KW-0533">Nickel</keyword>
<evidence type="ECO:0000256" key="12">
    <source>
        <dbReference type="ARBA" id="ARBA00023077"/>
    </source>
</evidence>
<dbReference type="GO" id="GO:0006829">
    <property type="term" value="P:zinc ion transport"/>
    <property type="evidence" value="ECO:0007669"/>
    <property type="project" value="UniProtKB-KW"/>
</dbReference>
<dbReference type="GO" id="GO:0009279">
    <property type="term" value="C:cell outer membrane"/>
    <property type="evidence" value="ECO:0007669"/>
    <property type="project" value="UniProtKB-SubCell"/>
</dbReference>
<feature type="domain" description="Secretin/TonB short N-terminal" evidence="22">
    <location>
        <begin position="85"/>
        <end position="136"/>
    </location>
</feature>
<evidence type="ECO:0000256" key="7">
    <source>
        <dbReference type="ARBA" id="ARBA00022692"/>
    </source>
</evidence>
<dbReference type="SMART" id="SM00965">
    <property type="entry name" value="STN"/>
    <property type="match status" value="1"/>
</dbReference>
<dbReference type="Proteomes" id="UP000277236">
    <property type="component" value="Unassembled WGS sequence"/>
</dbReference>
<evidence type="ECO:0000256" key="14">
    <source>
        <dbReference type="ARBA" id="ARBA00023136"/>
    </source>
</evidence>
<dbReference type="PANTHER" id="PTHR32552">
    <property type="entry name" value="FERRICHROME IRON RECEPTOR-RELATED"/>
    <property type="match status" value="1"/>
</dbReference>
<dbReference type="Pfam" id="PF07660">
    <property type="entry name" value="STN"/>
    <property type="match status" value="1"/>
</dbReference>
<evidence type="ECO:0000256" key="13">
    <source>
        <dbReference type="ARBA" id="ARBA00023112"/>
    </source>
</evidence>
<dbReference type="Pfam" id="PF00593">
    <property type="entry name" value="TonB_dep_Rec_b-barrel"/>
    <property type="match status" value="1"/>
</dbReference>
<proteinExistence type="inferred from homology"/>
<organism evidence="23 24">
    <name type="scientific">Pseudomonas cichorii</name>
    <dbReference type="NCBI Taxonomy" id="36746"/>
    <lineage>
        <taxon>Bacteria</taxon>
        <taxon>Pseudomonadati</taxon>
        <taxon>Pseudomonadota</taxon>
        <taxon>Gammaproteobacteria</taxon>
        <taxon>Pseudomonadales</taxon>
        <taxon>Pseudomonadaceae</taxon>
        <taxon>Pseudomonas</taxon>
    </lineage>
</organism>
<keyword evidence="9" id="KW-0864">Zinc transport</keyword>
<dbReference type="AlphaFoldDB" id="A0A3M4MCF1"/>
<keyword evidence="16 19" id="KW-0998">Cell outer membrane</keyword>
<dbReference type="InterPro" id="IPR011662">
    <property type="entry name" value="Secretin/TonB_short_N"/>
</dbReference>
<dbReference type="InterPro" id="IPR036942">
    <property type="entry name" value="Beta-barrel_TonB_sf"/>
</dbReference>
<comment type="caution">
    <text evidence="23">The sequence shown here is derived from an EMBL/GenBank/DDBJ whole genome shotgun (WGS) entry which is preliminary data.</text>
</comment>
<dbReference type="PANTHER" id="PTHR32552:SF68">
    <property type="entry name" value="FERRICHROME OUTER MEMBRANE TRANSPORTER_PHAGE RECEPTOR"/>
    <property type="match status" value="1"/>
</dbReference>
<dbReference type="InterPro" id="IPR010917">
    <property type="entry name" value="TonB_rcpt_CS"/>
</dbReference>
<keyword evidence="8" id="KW-0732">Signal</keyword>
<keyword evidence="12 21" id="KW-0798">TonB box</keyword>
<evidence type="ECO:0000259" key="22">
    <source>
        <dbReference type="SMART" id="SM00965"/>
    </source>
</evidence>
<gene>
    <name evidence="23" type="ORF">ALQ04_01375</name>
</gene>
<evidence type="ECO:0000256" key="19">
    <source>
        <dbReference type="PROSITE-ProRule" id="PRU01360"/>
    </source>
</evidence>
<keyword evidence="4 19" id="KW-1134">Transmembrane beta strand</keyword>
<dbReference type="GO" id="GO:0038023">
    <property type="term" value="F:signaling receptor activity"/>
    <property type="evidence" value="ECO:0007669"/>
    <property type="project" value="InterPro"/>
</dbReference>
<evidence type="ECO:0000256" key="9">
    <source>
        <dbReference type="ARBA" id="ARBA00022906"/>
    </source>
</evidence>
<evidence type="ECO:0000256" key="4">
    <source>
        <dbReference type="ARBA" id="ARBA00022452"/>
    </source>
</evidence>
<dbReference type="NCBIfam" id="TIGR01783">
    <property type="entry name" value="TonB-siderophor"/>
    <property type="match status" value="1"/>
</dbReference>
<feature type="short sequence motif" description="TonB C-terminal box" evidence="20">
    <location>
        <begin position="825"/>
        <end position="842"/>
    </location>
</feature>
<comment type="similarity">
    <text evidence="2 19 21">Belongs to the TonB-dependent receptor family.</text>
</comment>
<dbReference type="CDD" id="cd01347">
    <property type="entry name" value="ligand_gated_channel"/>
    <property type="match status" value="1"/>
</dbReference>
<dbReference type="FunFam" id="2.170.130.10:FF:000001">
    <property type="entry name" value="Catecholate siderophore TonB-dependent receptor"/>
    <property type="match status" value="1"/>
</dbReference>
<keyword evidence="7 19" id="KW-0812">Transmembrane</keyword>
<dbReference type="GO" id="GO:0015675">
    <property type="term" value="P:nickel cation transport"/>
    <property type="evidence" value="ECO:0007669"/>
    <property type="project" value="UniProtKB-KW"/>
</dbReference>
<dbReference type="SUPFAM" id="SSF56935">
    <property type="entry name" value="Porins"/>
    <property type="match status" value="1"/>
</dbReference>
<keyword evidence="11" id="KW-0406">Ion transport</keyword>
<sequence>MTRLQGIPHSRHAKDICIVSDSQGRSALGMAIHAALISMALGTATLPFQVQAQESATSASTVRSYAIAAAPLDEALNQFARQAGITLSATPSQTAGARSPGLQGSYSVDQALTLLLGGSGLQAVSQDGASYVLRPSSDQALSLPGTDIRGFALGNALGSMEGYNATHSQVATKTSASLLETSQSVSVVTRQQMDDQGSQTVAQAMRYTPGVLTNPYGATHRYDYVAMRGFNDGSVDNIYLDGLKSMGDSGTYSTMQVDPYFLERVDILKGPSSVLYGRSSPGGLVALTSKKPLYDPYHQIQATVGTQGQRGLAFDFSGPVDDDKRIAYRLTGLTDRSDTQFDHVEEKRYALAPTVSIDFSEDTSLTLQAYLQHDPEGGYHGGVPADGALHQRNGQRISTDFFDGEPGVDGYSRDQQSFGYQFEHRFNDVFTARQNFRYLDSKVKNDQVYAYGWTNATGNELNRYYSGGDERLHAFIVDNMLQAEFFTGAARHTTLLGVDYQRRKTVVDWTSGAAASLNAFNPAYGNSAISYYSPTSYLRRLEQTGLYAQDLIELDKWRFSLGLRQDWVETSDENRLAETGRPAGTEISDKRTKLTGRAGVLYLFDNGIAPYLSYSESFNPNSYSDSSGNPLAPTDGTQWEAGIKYQPPGTDNLFTASVFHIEQENLASKLPQENFYRPVGAVRSQGLELEAHVQLTDNFKVLGSYTLTDIEYSKSMISTLSSTSNIIENKGNSPTQAPRHMASLWGDYAFNSGALDGLRLGGGVRYVGYSWADAENTMKVPAYTLLDASLGYDLSKVGLKGVDVRLNANNLTNESYLASCASLSYCYMGEERNVSATVSYQF</sequence>
<dbReference type="InterPro" id="IPR039426">
    <property type="entry name" value="TonB-dep_rcpt-like"/>
</dbReference>
<evidence type="ECO:0000256" key="10">
    <source>
        <dbReference type="ARBA" id="ARBA00023004"/>
    </source>
</evidence>
<dbReference type="PROSITE" id="PS01156">
    <property type="entry name" value="TONB_DEPENDENT_REC_2"/>
    <property type="match status" value="1"/>
</dbReference>
<keyword evidence="5" id="KW-0410">Iron transport</keyword>
<dbReference type="Gene3D" id="2.40.170.20">
    <property type="entry name" value="TonB-dependent receptor, beta-barrel domain"/>
    <property type="match status" value="1"/>
</dbReference>
<dbReference type="Gene3D" id="2.170.130.10">
    <property type="entry name" value="TonB-dependent receptor, plug domain"/>
    <property type="match status" value="1"/>
</dbReference>
<evidence type="ECO:0000256" key="1">
    <source>
        <dbReference type="ARBA" id="ARBA00004571"/>
    </source>
</evidence>
<dbReference type="InterPro" id="IPR010105">
    <property type="entry name" value="TonB_sidphr_rcpt"/>
</dbReference>
<evidence type="ECO:0000256" key="2">
    <source>
        <dbReference type="ARBA" id="ARBA00009810"/>
    </source>
</evidence>
<dbReference type="GO" id="GO:0015344">
    <property type="term" value="F:siderophore uptake transmembrane transporter activity"/>
    <property type="evidence" value="ECO:0007669"/>
    <property type="project" value="TreeGrafter"/>
</dbReference>
<keyword evidence="14 19" id="KW-0472">Membrane</keyword>
<dbReference type="GO" id="GO:0015891">
    <property type="term" value="P:siderophore transport"/>
    <property type="evidence" value="ECO:0007669"/>
    <property type="project" value="InterPro"/>
</dbReference>
<keyword evidence="10" id="KW-0408">Iron</keyword>
<reference evidence="23 24" key="1">
    <citation type="submission" date="2018-08" db="EMBL/GenBank/DDBJ databases">
        <title>Recombination of ecologically and evolutionarily significant loci maintains genetic cohesion in the Pseudomonas syringae species complex.</title>
        <authorList>
            <person name="Dillon M."/>
            <person name="Thakur S."/>
            <person name="Almeida R.N.D."/>
            <person name="Weir B.S."/>
            <person name="Guttman D.S."/>
        </authorList>
    </citation>
    <scope>NUCLEOTIDE SEQUENCE [LARGE SCALE GENOMIC DNA]</scope>
    <source>
        <strain evidence="23 24">ICMP 3353</strain>
    </source>
</reference>
<comment type="subcellular location">
    <subcellularLocation>
        <location evidence="1 19">Cell outer membrane</location>
        <topology evidence="1 19">Multi-pass membrane protein</topology>
    </subcellularLocation>
</comment>
<evidence type="ECO:0000256" key="20">
    <source>
        <dbReference type="PROSITE-ProRule" id="PRU10144"/>
    </source>
</evidence>
<evidence type="ECO:0000256" key="6">
    <source>
        <dbReference type="ARBA" id="ARBA00022596"/>
    </source>
</evidence>
<dbReference type="FunFam" id="2.40.170.20:FF:000005">
    <property type="entry name" value="TonB-dependent siderophore receptor"/>
    <property type="match status" value="1"/>
</dbReference>
<dbReference type="Gene3D" id="3.55.50.30">
    <property type="match status" value="1"/>
</dbReference>
<dbReference type="PROSITE" id="PS52016">
    <property type="entry name" value="TONB_DEPENDENT_REC_3"/>
    <property type="match status" value="1"/>
</dbReference>
<evidence type="ECO:0000313" key="23">
    <source>
        <dbReference type="EMBL" id="RMQ51213.1"/>
    </source>
</evidence>
<dbReference type="EMBL" id="RBRE01000002">
    <property type="protein sequence ID" value="RMQ51213.1"/>
    <property type="molecule type" value="Genomic_DNA"/>
</dbReference>
<dbReference type="InterPro" id="IPR012910">
    <property type="entry name" value="Plug_dom"/>
</dbReference>
<accession>A0A3M4MCF1</accession>
<protein>
    <recommendedName>
        <fullName evidence="18">Metal-pseudopaline receptor CntO</fullName>
    </recommendedName>
</protein>
<evidence type="ECO:0000256" key="17">
    <source>
        <dbReference type="ARBA" id="ARBA00056786"/>
    </source>
</evidence>
<dbReference type="InterPro" id="IPR000531">
    <property type="entry name" value="Beta-barrel_TonB"/>
</dbReference>
<dbReference type="InterPro" id="IPR037066">
    <property type="entry name" value="Plug_dom_sf"/>
</dbReference>
<evidence type="ECO:0000256" key="5">
    <source>
        <dbReference type="ARBA" id="ARBA00022496"/>
    </source>
</evidence>
<evidence type="ECO:0000256" key="11">
    <source>
        <dbReference type="ARBA" id="ARBA00023065"/>
    </source>
</evidence>